<dbReference type="InterPro" id="IPR022675">
    <property type="entry name" value="G6P_DH_C"/>
</dbReference>
<keyword evidence="3 7" id="KW-0313">Glucose metabolism</keyword>
<dbReference type="UniPathway" id="UPA00115">
    <property type="reaction ID" value="UER00408"/>
</dbReference>
<feature type="binding site" evidence="7">
    <location>
        <position position="43"/>
    </location>
    <ligand>
        <name>NADP(+)</name>
        <dbReference type="ChEBI" id="CHEBI:58349"/>
    </ligand>
</feature>
<dbReference type="EMBL" id="CP036276">
    <property type="protein sequence ID" value="QDU42932.1"/>
    <property type="molecule type" value="Genomic_DNA"/>
</dbReference>
<dbReference type="Pfam" id="PF02781">
    <property type="entry name" value="G6PD_C"/>
    <property type="match status" value="1"/>
</dbReference>
<evidence type="ECO:0000256" key="4">
    <source>
        <dbReference type="ARBA" id="ARBA00022857"/>
    </source>
</evidence>
<dbReference type="GO" id="GO:0004345">
    <property type="term" value="F:glucose-6-phosphate dehydrogenase activity"/>
    <property type="evidence" value="ECO:0007669"/>
    <property type="project" value="UniProtKB-UniRule"/>
</dbReference>
<feature type="binding site" evidence="7">
    <location>
        <position position="215"/>
    </location>
    <ligand>
        <name>substrate</name>
    </ligand>
</feature>
<evidence type="ECO:0000313" key="10">
    <source>
        <dbReference type="EMBL" id="QDU42932.1"/>
    </source>
</evidence>
<sequence>MSHTIVIFGASGDLTTRKLIPALYRLWVKRRLPADTKVLGVSRTEFSHDAWRKSLSESTAKFAGKDFDEQEWQSFAKSVFYMQGDIGKSEDFQRLSDVLDEIEQGSEGTRVFYLSTTPRLYATAVANLGAAGLADESNGPRRIVIEKPFGYDAATARQLNDDLHQVFAENQVYRIDHYLGKETVQNLFVLRFANSIFEPIWNRQYVDHVQITVAEELAVGRRGDYYDTSGILRDMFQNHLLQLMMITAMEAPARMSADLIRDEKAKVLQSVRPITAEMVKQDTIRGQYEGYRQEKGVATDSQTATFAALKLHVDNWRWSNVPFYLRSGKALSCRTTQIVIQFREPPQPLFSDQSSQSPGANRLVIQVQPAEGIQLHFHTKVPDAGMNLRMTDLDFSFQREFSFALPDAYQRLLLDVLNGDASLFARSDEVELSWDIIDPVIEAWKNQTEPNLDIYPPALWGPAESMQWMEEQGREWFDVCPLIT</sequence>
<keyword evidence="5 7" id="KW-0560">Oxidoreductase</keyword>
<dbReference type="PRINTS" id="PR00079">
    <property type="entry name" value="G6PDHDRGNASE"/>
</dbReference>
<dbReference type="HAMAP" id="MF_00966">
    <property type="entry name" value="G6PD"/>
    <property type="match status" value="1"/>
</dbReference>
<accession>A0A517ZKA9</accession>
<dbReference type="InterPro" id="IPR036291">
    <property type="entry name" value="NAD(P)-bd_dom_sf"/>
</dbReference>
<dbReference type="GO" id="GO:0005829">
    <property type="term" value="C:cytosol"/>
    <property type="evidence" value="ECO:0007669"/>
    <property type="project" value="TreeGrafter"/>
</dbReference>
<feature type="binding site" evidence="7">
    <location>
        <position position="329"/>
    </location>
    <ligand>
        <name>substrate</name>
    </ligand>
</feature>
<dbReference type="Pfam" id="PF00479">
    <property type="entry name" value="G6PD_N"/>
    <property type="match status" value="1"/>
</dbReference>
<dbReference type="GO" id="GO:0009051">
    <property type="term" value="P:pentose-phosphate shunt, oxidative branch"/>
    <property type="evidence" value="ECO:0007669"/>
    <property type="project" value="TreeGrafter"/>
</dbReference>
<comment type="catalytic activity">
    <reaction evidence="7">
        <text>D-glucose 6-phosphate + NADP(+) = 6-phospho-D-glucono-1,5-lactone + NADPH + H(+)</text>
        <dbReference type="Rhea" id="RHEA:15841"/>
        <dbReference type="ChEBI" id="CHEBI:15378"/>
        <dbReference type="ChEBI" id="CHEBI:57783"/>
        <dbReference type="ChEBI" id="CHEBI:57955"/>
        <dbReference type="ChEBI" id="CHEBI:58349"/>
        <dbReference type="ChEBI" id="CHEBI:61548"/>
        <dbReference type="EC" id="1.1.1.49"/>
    </reaction>
</comment>
<feature type="active site" description="Proton acceptor" evidence="7">
    <location>
        <position position="239"/>
    </location>
</feature>
<protein>
    <recommendedName>
        <fullName evidence="7">Glucose-6-phosphate 1-dehydrogenase</fullName>
        <shortName evidence="7">G6PD</shortName>
        <ecNumber evidence="7">1.1.1.49</ecNumber>
    </recommendedName>
</protein>
<keyword evidence="4 7" id="KW-0521">NADP</keyword>
<evidence type="ECO:0000256" key="1">
    <source>
        <dbReference type="ARBA" id="ARBA00004937"/>
    </source>
</evidence>
<keyword evidence="6 7" id="KW-0119">Carbohydrate metabolism</keyword>
<comment type="caution">
    <text evidence="7">Lacks conserved residue(s) required for the propagation of feature annotation.</text>
</comment>
<comment type="function">
    <text evidence="7">Catalyzes the oxidation of glucose 6-phosphate to 6-phosphogluconolactone.</text>
</comment>
<organism evidence="10 11">
    <name type="scientific">Symmachiella dynata</name>
    <dbReference type="NCBI Taxonomy" id="2527995"/>
    <lineage>
        <taxon>Bacteria</taxon>
        <taxon>Pseudomonadati</taxon>
        <taxon>Planctomycetota</taxon>
        <taxon>Planctomycetia</taxon>
        <taxon>Planctomycetales</taxon>
        <taxon>Planctomycetaceae</taxon>
        <taxon>Symmachiella</taxon>
    </lineage>
</organism>
<dbReference type="SUPFAM" id="SSF55347">
    <property type="entry name" value="Glyceraldehyde-3-phosphate dehydrogenase-like, C-terminal domain"/>
    <property type="match status" value="1"/>
</dbReference>
<dbReference type="InterPro" id="IPR001282">
    <property type="entry name" value="G6P_DH"/>
</dbReference>
<dbReference type="EC" id="1.1.1.49" evidence="7"/>
<dbReference type="KEGG" id="sdyn:Mal52_14020"/>
<feature type="binding site" evidence="7">
    <location>
        <position position="234"/>
    </location>
    <ligand>
        <name>substrate</name>
    </ligand>
</feature>
<dbReference type="PANTHER" id="PTHR23429:SF0">
    <property type="entry name" value="GLUCOSE-6-PHOSPHATE 1-DEHYDROGENASE"/>
    <property type="match status" value="1"/>
</dbReference>
<feature type="domain" description="Glucose-6-phosphate dehydrogenase NAD-binding" evidence="8">
    <location>
        <begin position="6"/>
        <end position="186"/>
    </location>
</feature>
<comment type="pathway">
    <text evidence="1 7">Carbohydrate degradation; pentose phosphate pathway; D-ribulose 5-phosphate from D-glucose 6-phosphate (oxidative stage): step 1/3.</text>
</comment>
<dbReference type="Gene3D" id="3.30.360.10">
    <property type="entry name" value="Dihydrodipicolinate Reductase, domain 2"/>
    <property type="match status" value="1"/>
</dbReference>
<evidence type="ECO:0000256" key="5">
    <source>
        <dbReference type="ARBA" id="ARBA00023002"/>
    </source>
</evidence>
<dbReference type="SUPFAM" id="SSF51735">
    <property type="entry name" value="NAD(P)-binding Rossmann-fold domains"/>
    <property type="match status" value="1"/>
</dbReference>
<dbReference type="RefSeq" id="WP_145374925.1">
    <property type="nucleotide sequence ID" value="NZ_CP036276.1"/>
</dbReference>
<dbReference type="AlphaFoldDB" id="A0A517ZKA9"/>
<proteinExistence type="inferred from homology"/>
<dbReference type="PIRSF" id="PIRSF000110">
    <property type="entry name" value="G6PD"/>
    <property type="match status" value="1"/>
</dbReference>
<feature type="binding site" evidence="7">
    <location>
        <position position="181"/>
    </location>
    <ligand>
        <name>substrate</name>
    </ligand>
</feature>
<evidence type="ECO:0000259" key="8">
    <source>
        <dbReference type="Pfam" id="PF00479"/>
    </source>
</evidence>
<dbReference type="InterPro" id="IPR022674">
    <property type="entry name" value="G6P_DH_NAD-bd"/>
</dbReference>
<evidence type="ECO:0000256" key="2">
    <source>
        <dbReference type="ARBA" id="ARBA00009975"/>
    </source>
</evidence>
<evidence type="ECO:0000256" key="6">
    <source>
        <dbReference type="ARBA" id="ARBA00023277"/>
    </source>
</evidence>
<dbReference type="PANTHER" id="PTHR23429">
    <property type="entry name" value="GLUCOSE-6-PHOSPHATE 1-DEHYDROGENASE G6PD"/>
    <property type="match status" value="1"/>
</dbReference>
<feature type="domain" description="Glucose-6-phosphate dehydrogenase C-terminal" evidence="9">
    <location>
        <begin position="189"/>
        <end position="476"/>
    </location>
</feature>
<name>A0A517ZKA9_9PLAN</name>
<keyword evidence="11" id="KW-1185">Reference proteome</keyword>
<feature type="binding site" evidence="7">
    <location>
        <begin position="85"/>
        <end position="86"/>
    </location>
    <ligand>
        <name>NADP(+)</name>
        <dbReference type="ChEBI" id="CHEBI:58349"/>
    </ligand>
</feature>
<feature type="binding site" evidence="7">
    <location>
        <position position="147"/>
    </location>
    <ligand>
        <name>NADP(+)</name>
        <dbReference type="ChEBI" id="CHEBI:58349"/>
    </ligand>
</feature>
<reference evidence="10 11" key="1">
    <citation type="submission" date="2019-02" db="EMBL/GenBank/DDBJ databases">
        <title>Deep-cultivation of Planctomycetes and their phenomic and genomic characterization uncovers novel biology.</title>
        <authorList>
            <person name="Wiegand S."/>
            <person name="Jogler M."/>
            <person name="Boedeker C."/>
            <person name="Pinto D."/>
            <person name="Vollmers J."/>
            <person name="Rivas-Marin E."/>
            <person name="Kohn T."/>
            <person name="Peeters S.H."/>
            <person name="Heuer A."/>
            <person name="Rast P."/>
            <person name="Oberbeckmann S."/>
            <person name="Bunk B."/>
            <person name="Jeske O."/>
            <person name="Meyerdierks A."/>
            <person name="Storesund J.E."/>
            <person name="Kallscheuer N."/>
            <person name="Luecker S."/>
            <person name="Lage O.M."/>
            <person name="Pohl T."/>
            <person name="Merkel B.J."/>
            <person name="Hornburger P."/>
            <person name="Mueller R.-W."/>
            <person name="Bruemmer F."/>
            <person name="Labrenz M."/>
            <person name="Spormann A.M."/>
            <person name="Op den Camp H."/>
            <person name="Overmann J."/>
            <person name="Amann R."/>
            <person name="Jetten M.S.M."/>
            <person name="Mascher T."/>
            <person name="Medema M.H."/>
            <person name="Devos D.P."/>
            <person name="Kaster A.-K."/>
            <person name="Ovreas L."/>
            <person name="Rohde M."/>
            <person name="Galperin M.Y."/>
            <person name="Jogler C."/>
        </authorList>
    </citation>
    <scope>NUCLEOTIDE SEQUENCE [LARGE SCALE GENOMIC DNA]</scope>
    <source>
        <strain evidence="10 11">Mal52</strain>
    </source>
</reference>
<comment type="similarity">
    <text evidence="2 7">Belongs to the glucose-6-phosphate dehydrogenase family.</text>
</comment>
<dbReference type="Proteomes" id="UP000319383">
    <property type="component" value="Chromosome"/>
</dbReference>
<evidence type="ECO:0000256" key="3">
    <source>
        <dbReference type="ARBA" id="ARBA00022526"/>
    </source>
</evidence>
<dbReference type="Gene3D" id="3.40.50.720">
    <property type="entry name" value="NAD(P)-binding Rossmann-like Domain"/>
    <property type="match status" value="1"/>
</dbReference>
<feature type="binding site" evidence="7">
    <location>
        <position position="177"/>
    </location>
    <ligand>
        <name>substrate</name>
    </ligand>
</feature>
<dbReference type="GO" id="GO:0050661">
    <property type="term" value="F:NADP binding"/>
    <property type="evidence" value="ECO:0007669"/>
    <property type="project" value="UniProtKB-UniRule"/>
</dbReference>
<dbReference type="PROSITE" id="PS00069">
    <property type="entry name" value="G6P_DEHYDROGENASE"/>
    <property type="match status" value="1"/>
</dbReference>
<evidence type="ECO:0000256" key="7">
    <source>
        <dbReference type="HAMAP-Rule" id="MF_00966"/>
    </source>
</evidence>
<evidence type="ECO:0000259" key="9">
    <source>
        <dbReference type="Pfam" id="PF02781"/>
    </source>
</evidence>
<gene>
    <name evidence="7 10" type="primary">zwf</name>
    <name evidence="10" type="ORF">Mal52_14020</name>
</gene>
<evidence type="ECO:0000313" key="11">
    <source>
        <dbReference type="Proteomes" id="UP000319383"/>
    </source>
</evidence>
<dbReference type="NCBIfam" id="TIGR00871">
    <property type="entry name" value="zwf"/>
    <property type="match status" value="1"/>
</dbReference>
<dbReference type="GO" id="GO:0006006">
    <property type="term" value="P:glucose metabolic process"/>
    <property type="evidence" value="ECO:0007669"/>
    <property type="project" value="UniProtKB-KW"/>
</dbReference>
<dbReference type="InterPro" id="IPR019796">
    <property type="entry name" value="G6P_DH_AS"/>
</dbReference>